<evidence type="ECO:0000313" key="5">
    <source>
        <dbReference type="EMBL" id="CAI8745229.1"/>
    </source>
</evidence>
<dbReference type="InterPro" id="IPR003593">
    <property type="entry name" value="AAA+_ATPase"/>
</dbReference>
<gene>
    <name evidence="5" type="ORF">MSZNOR_0544</name>
</gene>
<keyword evidence="2" id="KW-0547">Nucleotide-binding</keyword>
<organism evidence="5 6">
    <name type="scientific">Methylocaldum szegediense</name>
    <dbReference type="NCBI Taxonomy" id="73780"/>
    <lineage>
        <taxon>Bacteria</taxon>
        <taxon>Pseudomonadati</taxon>
        <taxon>Pseudomonadota</taxon>
        <taxon>Gammaproteobacteria</taxon>
        <taxon>Methylococcales</taxon>
        <taxon>Methylococcaceae</taxon>
        <taxon>Methylocaldum</taxon>
    </lineage>
</organism>
<feature type="domain" description="ABC transporter" evidence="4">
    <location>
        <begin position="10"/>
        <end position="247"/>
    </location>
</feature>
<dbReference type="Proteomes" id="UP001162030">
    <property type="component" value="Chromosome"/>
</dbReference>
<dbReference type="Pfam" id="PF00005">
    <property type="entry name" value="ABC_tran"/>
    <property type="match status" value="1"/>
</dbReference>
<name>A0ABN8WXK5_9GAMM</name>
<evidence type="ECO:0000313" key="6">
    <source>
        <dbReference type="Proteomes" id="UP001162030"/>
    </source>
</evidence>
<reference evidence="5 6" key="1">
    <citation type="submission" date="2023-03" db="EMBL/GenBank/DDBJ databases">
        <authorList>
            <person name="Pearce D."/>
        </authorList>
    </citation>
    <scope>NUCLEOTIDE SEQUENCE [LARGE SCALE GENOMIC DNA]</scope>
    <source>
        <strain evidence="5">Msz</strain>
    </source>
</reference>
<dbReference type="RefSeq" id="WP_036268960.1">
    <property type="nucleotide sequence ID" value="NZ_OX458333.1"/>
</dbReference>
<dbReference type="Gene3D" id="3.40.50.300">
    <property type="entry name" value="P-loop containing nucleotide triphosphate hydrolases"/>
    <property type="match status" value="1"/>
</dbReference>
<dbReference type="EMBL" id="OX458333">
    <property type="protein sequence ID" value="CAI8745229.1"/>
    <property type="molecule type" value="Genomic_DNA"/>
</dbReference>
<proteinExistence type="predicted"/>
<dbReference type="GO" id="GO:0005524">
    <property type="term" value="F:ATP binding"/>
    <property type="evidence" value="ECO:0007669"/>
    <property type="project" value="UniProtKB-KW"/>
</dbReference>
<accession>A0ABN8WXK5</accession>
<dbReference type="SUPFAM" id="SSF52540">
    <property type="entry name" value="P-loop containing nucleoside triphosphate hydrolases"/>
    <property type="match status" value="1"/>
</dbReference>
<protein>
    <submittedName>
        <fullName evidence="5">Phospholipid/cholesterol/gamma-HCH transport system ATP-binding protein</fullName>
    </submittedName>
</protein>
<sequence>MENDKNDPVIRMEGIWTCFGKNVVHQDISLSLDKGEIFGLVGGSGSGKTVLLREMIGLQEPSRGKVYLFGECLQEIPVSRHQQLRNRCGVLFQGGALFSALSVFENIAFPLREFRVFDEELIDHLVRMKLTMVGLSEKAGLLMPSELSGGMIKRVALARALVMEPELLFLDEPTSGLDPVLSEEFVDLLSALHRELRFTVVMVTHDLDTVKDLCTKIGVLADRRLVVCGPISDALASEHPFARHYFHGKRGHRVFERIG</sequence>
<dbReference type="InterPro" id="IPR017871">
    <property type="entry name" value="ABC_transporter-like_CS"/>
</dbReference>
<dbReference type="InterPro" id="IPR003439">
    <property type="entry name" value="ABC_transporter-like_ATP-bd"/>
</dbReference>
<evidence type="ECO:0000256" key="1">
    <source>
        <dbReference type="ARBA" id="ARBA00022448"/>
    </source>
</evidence>
<evidence type="ECO:0000256" key="3">
    <source>
        <dbReference type="ARBA" id="ARBA00022840"/>
    </source>
</evidence>
<keyword evidence="6" id="KW-1185">Reference proteome</keyword>
<dbReference type="InterPro" id="IPR027417">
    <property type="entry name" value="P-loop_NTPase"/>
</dbReference>
<dbReference type="PROSITE" id="PS50893">
    <property type="entry name" value="ABC_TRANSPORTER_2"/>
    <property type="match status" value="1"/>
</dbReference>
<keyword evidence="1" id="KW-0813">Transport</keyword>
<dbReference type="SMART" id="SM00382">
    <property type="entry name" value="AAA"/>
    <property type="match status" value="1"/>
</dbReference>
<dbReference type="PROSITE" id="PS00211">
    <property type="entry name" value="ABC_TRANSPORTER_1"/>
    <property type="match status" value="1"/>
</dbReference>
<evidence type="ECO:0000259" key="4">
    <source>
        <dbReference type="PROSITE" id="PS50893"/>
    </source>
</evidence>
<dbReference type="PANTHER" id="PTHR43023">
    <property type="entry name" value="PROTEIN TRIGALACTOSYLDIACYLGLYCEROL 3, CHLOROPLASTIC"/>
    <property type="match status" value="1"/>
</dbReference>
<keyword evidence="3 5" id="KW-0067">ATP-binding</keyword>
<evidence type="ECO:0000256" key="2">
    <source>
        <dbReference type="ARBA" id="ARBA00022741"/>
    </source>
</evidence>
<dbReference type="PANTHER" id="PTHR43023:SF3">
    <property type="entry name" value="PROTEIN TRIGALACTOSYLDIACYLGLYCEROL 3, CHLOROPLASTIC"/>
    <property type="match status" value="1"/>
</dbReference>